<accession>A0A4R4YDX6</accession>
<dbReference type="Proteomes" id="UP000294947">
    <property type="component" value="Unassembled WGS sequence"/>
</dbReference>
<feature type="signal peptide" evidence="2">
    <location>
        <begin position="1"/>
        <end position="24"/>
    </location>
</feature>
<feature type="region of interest" description="Disordered" evidence="1">
    <location>
        <begin position="41"/>
        <end position="78"/>
    </location>
</feature>
<dbReference type="EMBL" id="SMKW01000043">
    <property type="protein sequence ID" value="TDD42928.1"/>
    <property type="molecule type" value="Genomic_DNA"/>
</dbReference>
<dbReference type="RefSeq" id="WP_132490186.1">
    <property type="nucleotide sequence ID" value="NZ_SMKW01000043.1"/>
</dbReference>
<evidence type="ECO:0000313" key="3">
    <source>
        <dbReference type="EMBL" id="TDD42928.1"/>
    </source>
</evidence>
<gene>
    <name evidence="3" type="ORF">E1288_28095</name>
</gene>
<comment type="caution">
    <text evidence="3">The sequence shown here is derived from an EMBL/GenBank/DDBJ whole genome shotgun (WGS) entry which is preliminary data.</text>
</comment>
<protein>
    <submittedName>
        <fullName evidence="3">Uncharacterized protein</fullName>
    </submittedName>
</protein>
<proteinExistence type="predicted"/>
<sequence>MRRFLSAAVLAAAFAGTTAGLAHAQDQPWDAVTLPAPACESGTCATASGQDGHGQDANGQNGYGQDGSAHAVAVDEGQ</sequence>
<keyword evidence="4" id="KW-1185">Reference proteome</keyword>
<organism evidence="3 4">
    <name type="scientific">Saccharopolyspora elongata</name>
    <dbReference type="NCBI Taxonomy" id="2530387"/>
    <lineage>
        <taxon>Bacteria</taxon>
        <taxon>Bacillati</taxon>
        <taxon>Actinomycetota</taxon>
        <taxon>Actinomycetes</taxon>
        <taxon>Pseudonocardiales</taxon>
        <taxon>Pseudonocardiaceae</taxon>
        <taxon>Saccharopolyspora</taxon>
    </lineage>
</organism>
<dbReference type="AlphaFoldDB" id="A0A4R4YDX6"/>
<name>A0A4R4YDX6_9PSEU</name>
<evidence type="ECO:0000313" key="4">
    <source>
        <dbReference type="Proteomes" id="UP000294947"/>
    </source>
</evidence>
<reference evidence="3 4" key="1">
    <citation type="submission" date="2019-03" db="EMBL/GenBank/DDBJ databases">
        <title>Draft genome sequences of novel Actinobacteria.</title>
        <authorList>
            <person name="Sahin N."/>
            <person name="Ay H."/>
            <person name="Saygin H."/>
        </authorList>
    </citation>
    <scope>NUCLEOTIDE SEQUENCE [LARGE SCALE GENOMIC DNA]</scope>
    <source>
        <strain evidence="3 4">7K502</strain>
    </source>
</reference>
<evidence type="ECO:0000256" key="1">
    <source>
        <dbReference type="SAM" id="MobiDB-lite"/>
    </source>
</evidence>
<keyword evidence="2" id="KW-0732">Signal</keyword>
<dbReference type="OrthoDB" id="9928727at2"/>
<evidence type="ECO:0000256" key="2">
    <source>
        <dbReference type="SAM" id="SignalP"/>
    </source>
</evidence>
<feature type="chain" id="PRO_5020823079" evidence="2">
    <location>
        <begin position="25"/>
        <end position="78"/>
    </location>
</feature>